<protein>
    <submittedName>
        <fullName evidence="1">Uncharacterized protein</fullName>
    </submittedName>
</protein>
<reference evidence="1 2" key="2">
    <citation type="journal article" date="2013" name="IMA Fungus">
        <title>IMA Genome-F 1: Ceratocystis fimbriata: Draft nuclear genome sequence for the plant pathogen, Ceratocystis fimbriata.</title>
        <authorList>
            <person name="Wilken P.M."/>
            <person name="Steenkamp E.T."/>
            <person name="Wingfield M.J."/>
            <person name="de Beer Z.W."/>
            <person name="Wingfield B.D."/>
        </authorList>
    </citation>
    <scope>NUCLEOTIDE SEQUENCE [LARGE SCALE GENOMIC DNA]</scope>
    <source>
        <strain evidence="1 2">CBS 114723</strain>
    </source>
</reference>
<gene>
    <name evidence="1" type="ORF">CFIMG_005634RA</name>
</gene>
<reference evidence="1 2" key="1">
    <citation type="journal article" date="2013" name="Fungal Biol.">
        <title>Analysis of microsatellite markers in the genome of the plant pathogen Ceratocystis fimbriata.</title>
        <authorList>
            <person name="Simpson M.C."/>
            <person name="Wilken P.M."/>
            <person name="Coetzee M.P."/>
            <person name="Wingfield M.J."/>
            <person name="Wingfield B.D."/>
        </authorList>
    </citation>
    <scope>NUCLEOTIDE SEQUENCE [LARGE SCALE GENOMIC DNA]</scope>
    <source>
        <strain evidence="1 2">CBS 114723</strain>
    </source>
</reference>
<proteinExistence type="predicted"/>
<dbReference type="EMBL" id="APWK03000125">
    <property type="protein sequence ID" value="PHH50521.1"/>
    <property type="molecule type" value="Genomic_DNA"/>
</dbReference>
<sequence length="130" mass="14275">MSSLYKTPFPASIAWRWLSLVPPSKGWETASGGQKPMAWSIPPYTTLLSRPWVRASTFCSLLLPGLCLRLATGRTVPETQTIPGTRVRPSLLLSIESRMPHPIGFVEPRAVLDATISKSQPHWPSLLPGS</sequence>
<dbReference type="Proteomes" id="UP000222788">
    <property type="component" value="Unassembled WGS sequence"/>
</dbReference>
<dbReference type="AlphaFoldDB" id="A0A2C5WXZ1"/>
<accession>A0A2C5WXZ1</accession>
<comment type="caution">
    <text evidence="1">The sequence shown here is derived from an EMBL/GenBank/DDBJ whole genome shotgun (WGS) entry which is preliminary data.</text>
</comment>
<keyword evidence="2" id="KW-1185">Reference proteome</keyword>
<name>A0A2C5WXZ1_9PEZI</name>
<evidence type="ECO:0000313" key="2">
    <source>
        <dbReference type="Proteomes" id="UP000222788"/>
    </source>
</evidence>
<organism evidence="1 2">
    <name type="scientific">Ceratocystis fimbriata CBS 114723</name>
    <dbReference type="NCBI Taxonomy" id="1035309"/>
    <lineage>
        <taxon>Eukaryota</taxon>
        <taxon>Fungi</taxon>
        <taxon>Dikarya</taxon>
        <taxon>Ascomycota</taxon>
        <taxon>Pezizomycotina</taxon>
        <taxon>Sordariomycetes</taxon>
        <taxon>Hypocreomycetidae</taxon>
        <taxon>Microascales</taxon>
        <taxon>Ceratocystidaceae</taxon>
        <taxon>Ceratocystis</taxon>
    </lineage>
</organism>
<evidence type="ECO:0000313" key="1">
    <source>
        <dbReference type="EMBL" id="PHH50521.1"/>
    </source>
</evidence>